<dbReference type="AlphaFoldDB" id="A0A976IAV6"/>
<accession>A0A976IAV6</accession>
<comment type="catalytic activity">
    <reaction evidence="13">
        <text>myo-inositol + O2 = D-glucuronate + H2O + H(+)</text>
        <dbReference type="Rhea" id="RHEA:23696"/>
        <dbReference type="ChEBI" id="CHEBI:15377"/>
        <dbReference type="ChEBI" id="CHEBI:15378"/>
        <dbReference type="ChEBI" id="CHEBI:15379"/>
        <dbReference type="ChEBI" id="CHEBI:17268"/>
        <dbReference type="ChEBI" id="CHEBI:58720"/>
        <dbReference type="EC" id="1.13.99.1"/>
    </reaction>
</comment>
<dbReference type="CDD" id="cd04301">
    <property type="entry name" value="NAT_SF"/>
    <property type="match status" value="1"/>
</dbReference>
<dbReference type="GO" id="GO:0051015">
    <property type="term" value="F:actin filament binding"/>
    <property type="evidence" value="ECO:0007669"/>
    <property type="project" value="InterPro"/>
</dbReference>
<comment type="pathway">
    <text evidence="3">Polyol metabolism; myo-inositol degradation into D-glucuronate; D-glucuronate from myo-inositol: step 1/1.</text>
</comment>
<organism evidence="15 16">
    <name type="scientific">Bremia lactucae</name>
    <name type="common">Lettuce downy mildew</name>
    <dbReference type="NCBI Taxonomy" id="4779"/>
    <lineage>
        <taxon>Eukaryota</taxon>
        <taxon>Sar</taxon>
        <taxon>Stramenopiles</taxon>
        <taxon>Oomycota</taxon>
        <taxon>Peronosporomycetes</taxon>
        <taxon>Peronosporales</taxon>
        <taxon>Peronosporaceae</taxon>
        <taxon>Bremia</taxon>
    </lineage>
</organism>
<keyword evidence="10" id="KW-0408">Iron</keyword>
<dbReference type="KEGG" id="blac:94350946"/>
<dbReference type="SUPFAM" id="SSF50405">
    <property type="entry name" value="Actin-crosslinking proteins"/>
    <property type="match status" value="1"/>
</dbReference>
<evidence type="ECO:0000256" key="3">
    <source>
        <dbReference type="ARBA" id="ARBA00005167"/>
    </source>
</evidence>
<dbReference type="PANTHER" id="PTHR12588">
    <property type="entry name" value="MYOINOSITOL OXYGENASE"/>
    <property type="match status" value="1"/>
</dbReference>
<dbReference type="InterPro" id="IPR008999">
    <property type="entry name" value="Actin-crosslinking"/>
</dbReference>
<dbReference type="InterPro" id="IPR007828">
    <property type="entry name" value="Inositol_oxygenase"/>
</dbReference>
<dbReference type="InterPro" id="IPR016181">
    <property type="entry name" value="Acyl_CoA_acyltransferase"/>
</dbReference>
<comment type="subcellular location">
    <subcellularLocation>
        <location evidence="2">Cytoplasm</location>
    </subcellularLocation>
</comment>
<evidence type="ECO:0000256" key="10">
    <source>
        <dbReference type="ARBA" id="ARBA00023004"/>
    </source>
</evidence>
<evidence type="ECO:0000256" key="2">
    <source>
        <dbReference type="ARBA" id="ARBA00004496"/>
    </source>
</evidence>
<dbReference type="GO" id="GO:0005737">
    <property type="term" value="C:cytoplasm"/>
    <property type="evidence" value="ECO:0007669"/>
    <property type="project" value="UniProtKB-SubCell"/>
</dbReference>
<dbReference type="GO" id="GO:0030674">
    <property type="term" value="F:protein-macromolecule adaptor activity"/>
    <property type="evidence" value="ECO:0007669"/>
    <property type="project" value="InterPro"/>
</dbReference>
<evidence type="ECO:0000256" key="12">
    <source>
        <dbReference type="ARBA" id="ARBA00029668"/>
    </source>
</evidence>
<dbReference type="Pfam" id="PF00583">
    <property type="entry name" value="Acetyltransf_1"/>
    <property type="match status" value="1"/>
</dbReference>
<dbReference type="EMBL" id="SHOA02000013">
    <property type="protein sequence ID" value="TDH65355.1"/>
    <property type="molecule type" value="Genomic_DNA"/>
</dbReference>
<comment type="cofactor">
    <cofactor evidence="1">
        <name>Fe cation</name>
        <dbReference type="ChEBI" id="CHEBI:24875"/>
    </cofactor>
</comment>
<feature type="domain" description="N-acetyltransferase" evidence="14">
    <location>
        <begin position="1"/>
        <end position="152"/>
    </location>
</feature>
<evidence type="ECO:0000256" key="1">
    <source>
        <dbReference type="ARBA" id="ARBA00001962"/>
    </source>
</evidence>
<keyword evidence="9" id="KW-0560">Oxidoreductase</keyword>
<comment type="similarity">
    <text evidence="4">Belongs to the myo-inositol oxygenase family.</text>
</comment>
<dbReference type="Pfam" id="PF05153">
    <property type="entry name" value="MIOX"/>
    <property type="match status" value="1"/>
</dbReference>
<reference evidence="15 16" key="1">
    <citation type="journal article" date="2021" name="Genome Biol.">
        <title>AFLAP: assembly-free linkage analysis pipeline using k-mers from genome sequencing data.</title>
        <authorList>
            <person name="Fletcher K."/>
            <person name="Zhang L."/>
            <person name="Gil J."/>
            <person name="Han R."/>
            <person name="Cavanaugh K."/>
            <person name="Michelmore R."/>
        </authorList>
    </citation>
    <scope>NUCLEOTIDE SEQUENCE [LARGE SCALE GENOMIC DNA]</scope>
    <source>
        <strain evidence="15 16">SF5</strain>
    </source>
</reference>
<gene>
    <name evidence="15" type="ORF">CCR75_007212</name>
</gene>
<keyword evidence="7" id="KW-0963">Cytoplasm</keyword>
<dbReference type="PANTHER" id="PTHR12588:SF0">
    <property type="entry name" value="INOSITOL OXYGENASE"/>
    <property type="match status" value="1"/>
</dbReference>
<dbReference type="Pfam" id="PF06268">
    <property type="entry name" value="Fascin"/>
    <property type="match status" value="1"/>
</dbReference>
<dbReference type="PROSITE" id="PS51186">
    <property type="entry name" value="GNAT"/>
    <property type="match status" value="1"/>
</dbReference>
<dbReference type="RefSeq" id="XP_067814854.1">
    <property type="nucleotide sequence ID" value="XM_067965275.1"/>
</dbReference>
<dbReference type="Gene3D" id="2.80.10.50">
    <property type="match status" value="1"/>
</dbReference>
<dbReference type="GO" id="GO:0050113">
    <property type="term" value="F:inositol oxygenase activity"/>
    <property type="evidence" value="ECO:0007669"/>
    <property type="project" value="UniProtKB-EC"/>
</dbReference>
<evidence type="ECO:0000256" key="13">
    <source>
        <dbReference type="ARBA" id="ARBA00048271"/>
    </source>
</evidence>
<evidence type="ECO:0000256" key="9">
    <source>
        <dbReference type="ARBA" id="ARBA00023002"/>
    </source>
</evidence>
<dbReference type="OrthoDB" id="5151075at2759"/>
<evidence type="ECO:0000256" key="5">
    <source>
        <dbReference type="ARBA" id="ARBA00011919"/>
    </source>
</evidence>
<proteinExistence type="inferred from homology"/>
<dbReference type="GO" id="GO:0019310">
    <property type="term" value="P:inositol catabolic process"/>
    <property type="evidence" value="ECO:0007669"/>
    <property type="project" value="InterPro"/>
</dbReference>
<dbReference type="SUPFAM" id="SSF55729">
    <property type="entry name" value="Acyl-CoA N-acyltransferases (Nat)"/>
    <property type="match status" value="1"/>
</dbReference>
<keyword evidence="8" id="KW-0479">Metal-binding</keyword>
<evidence type="ECO:0000256" key="11">
    <source>
        <dbReference type="ARBA" id="ARBA00023203"/>
    </source>
</evidence>
<keyword evidence="16" id="KW-1185">Reference proteome</keyword>
<sequence>MRRNTSPPLGASVSITEVMPTSASQFRLQYTDDRRTKELRWVLFSASHRGAIGKIIFTLEKDSAAHVKSVVINKDFRGLGLARVLYIATLATLEEKKVQRLYLEAEEDSSRYGKLVDLYQKWGFHELSNAQILVLYNGNDSLRKVPMVSVFQKSFYFPRAPMESVRFCMLALQTPDGSYLVAEEDGKLTVSAKSYGYMWQTMLGATGEICLRSVHGKFLCVEEDGTILANRRASSTWETFQVVPHGDKPAMDISRGVALRTYHGGFLNLNVTENRAEVSKDPVSWDGSDMMKLICNKNPKDPLFEKIMRKYQTTAFVQAQYAKYGALQHARMSILKACKCVMELAGDSNRDTSWVMKYMLASAGAVKQDGHPDWMQLLVFLRALGMVFLCWTDDENAVLRSISAQEWLRNISTWVVGERISSSIDFPELTELNADCSRRGKRDNALNQGKVDDVLLTWTPDEYLYRVLSMNTTSLPVEALDIIRFWSFKASDSFNKASEPQDVDMMDWIASVGKIARVPEQVVQSICVNEELPYYLLLAEKYLPDALQW</sequence>
<keyword evidence="11" id="KW-0009">Actin-binding</keyword>
<name>A0A976IAV6_BRELC</name>
<dbReference type="GO" id="GO:0005506">
    <property type="term" value="F:iron ion binding"/>
    <property type="evidence" value="ECO:0007669"/>
    <property type="project" value="InterPro"/>
</dbReference>
<evidence type="ECO:0000256" key="4">
    <source>
        <dbReference type="ARBA" id="ARBA00005286"/>
    </source>
</evidence>
<evidence type="ECO:0000256" key="8">
    <source>
        <dbReference type="ARBA" id="ARBA00022723"/>
    </source>
</evidence>
<evidence type="ECO:0000256" key="6">
    <source>
        <dbReference type="ARBA" id="ARBA00019269"/>
    </source>
</evidence>
<evidence type="ECO:0000313" key="16">
    <source>
        <dbReference type="Proteomes" id="UP000294530"/>
    </source>
</evidence>
<protein>
    <recommendedName>
        <fullName evidence="6">Inositol oxygenase</fullName>
        <ecNumber evidence="5">1.13.99.1</ecNumber>
    </recommendedName>
    <alternativeName>
        <fullName evidence="12">Myo-inositol oxygenase</fullName>
    </alternativeName>
</protein>
<evidence type="ECO:0000256" key="7">
    <source>
        <dbReference type="ARBA" id="ARBA00022490"/>
    </source>
</evidence>
<comment type="caution">
    <text evidence="15">The sequence shown here is derived from an EMBL/GenBank/DDBJ whole genome shotgun (WGS) entry which is preliminary data.</text>
</comment>
<dbReference type="CDD" id="cd00257">
    <property type="entry name" value="beta-trefoil_FSCN-like"/>
    <property type="match status" value="1"/>
</dbReference>
<evidence type="ECO:0000259" key="14">
    <source>
        <dbReference type="PROSITE" id="PS51186"/>
    </source>
</evidence>
<dbReference type="InterPro" id="IPR022768">
    <property type="entry name" value="Fascin-like_dom"/>
</dbReference>
<dbReference type="GeneID" id="94350946"/>
<dbReference type="EC" id="1.13.99.1" evidence="5"/>
<dbReference type="Proteomes" id="UP000294530">
    <property type="component" value="Unassembled WGS sequence"/>
</dbReference>
<dbReference type="InterPro" id="IPR000182">
    <property type="entry name" value="GNAT_dom"/>
</dbReference>
<dbReference type="SUPFAM" id="SSF109604">
    <property type="entry name" value="HD-domain/PDEase-like"/>
    <property type="match status" value="1"/>
</dbReference>
<dbReference type="Gene3D" id="3.40.630.30">
    <property type="match status" value="1"/>
</dbReference>
<evidence type="ECO:0000313" key="15">
    <source>
        <dbReference type="EMBL" id="TDH65355.1"/>
    </source>
</evidence>
<dbReference type="GO" id="GO:0016747">
    <property type="term" value="F:acyltransferase activity, transferring groups other than amino-acyl groups"/>
    <property type="evidence" value="ECO:0007669"/>
    <property type="project" value="InterPro"/>
</dbReference>